<dbReference type="PROSITE" id="PS50006">
    <property type="entry name" value="FHA_DOMAIN"/>
    <property type="match status" value="1"/>
</dbReference>
<evidence type="ECO:0000313" key="3">
    <source>
        <dbReference type="EMBL" id="RKO90536.1"/>
    </source>
</evidence>
<feature type="compositionally biased region" description="Pro residues" evidence="1">
    <location>
        <begin position="53"/>
        <end position="73"/>
    </location>
</feature>
<accession>A0A4P9WIX2</accession>
<reference evidence="4" key="1">
    <citation type="journal article" date="2018" name="Nat. Microbiol.">
        <title>Leveraging single-cell genomics to expand the fungal tree of life.</title>
        <authorList>
            <person name="Ahrendt S.R."/>
            <person name="Quandt C.A."/>
            <person name="Ciobanu D."/>
            <person name="Clum A."/>
            <person name="Salamov A."/>
            <person name="Andreopoulos B."/>
            <person name="Cheng J.F."/>
            <person name="Woyke T."/>
            <person name="Pelin A."/>
            <person name="Henrissat B."/>
            <person name="Reynolds N.K."/>
            <person name="Benny G.L."/>
            <person name="Smith M.E."/>
            <person name="James T.Y."/>
            <person name="Grigoriev I.V."/>
        </authorList>
    </citation>
    <scope>NUCLEOTIDE SEQUENCE [LARGE SCALE GENOMIC DNA]</scope>
</reference>
<evidence type="ECO:0000256" key="1">
    <source>
        <dbReference type="SAM" id="MobiDB-lite"/>
    </source>
</evidence>
<feature type="compositionally biased region" description="Polar residues" evidence="1">
    <location>
        <begin position="19"/>
        <end position="30"/>
    </location>
</feature>
<protein>
    <recommendedName>
        <fullName evidence="2">FHA domain-containing protein</fullName>
    </recommendedName>
</protein>
<feature type="compositionally biased region" description="Basic and acidic residues" evidence="1">
    <location>
        <begin position="130"/>
        <end position="142"/>
    </location>
</feature>
<feature type="compositionally biased region" description="Low complexity" evidence="1">
    <location>
        <begin position="42"/>
        <end position="52"/>
    </location>
</feature>
<feature type="non-terminal residue" evidence="3">
    <location>
        <position position="200"/>
    </location>
</feature>
<evidence type="ECO:0000313" key="4">
    <source>
        <dbReference type="Proteomes" id="UP000269721"/>
    </source>
</evidence>
<name>A0A4P9WIX2_9FUNG</name>
<feature type="domain" description="FHA" evidence="2">
    <location>
        <begin position="164"/>
        <end position="200"/>
    </location>
</feature>
<proteinExistence type="predicted"/>
<dbReference type="AlphaFoldDB" id="A0A4P9WIX2"/>
<feature type="compositionally biased region" description="Low complexity" evidence="1">
    <location>
        <begin position="1"/>
        <end position="16"/>
    </location>
</feature>
<dbReference type="EMBL" id="KZ995507">
    <property type="protein sequence ID" value="RKO90536.1"/>
    <property type="molecule type" value="Genomic_DNA"/>
</dbReference>
<feature type="region of interest" description="Disordered" evidence="1">
    <location>
        <begin position="1"/>
        <end position="86"/>
    </location>
</feature>
<keyword evidence="4" id="KW-1185">Reference proteome</keyword>
<dbReference type="Proteomes" id="UP000269721">
    <property type="component" value="Unassembled WGS sequence"/>
</dbReference>
<dbReference type="InterPro" id="IPR000253">
    <property type="entry name" value="FHA_dom"/>
</dbReference>
<evidence type="ECO:0000259" key="2">
    <source>
        <dbReference type="PROSITE" id="PS50006"/>
    </source>
</evidence>
<dbReference type="OrthoDB" id="2161635at2759"/>
<sequence>MSSAPSRRSSLISALLGTSPPSSHASTSFPGRSYSRSHRPTPIASSPPSRESSPPPPLPPTPLLNSPTSPPAPDMDRSPSSCPIRIQLFPHADPNALTATLSRYDGFTFAPVEKDVYPNTIVRIGRKVDRSKDKPGVRRGDKFNNVAEAPEEMDGSAAGRGEDKVAGKNATASRKIEYVAFRSKVVSRTHAELWIDKEGQ</sequence>
<gene>
    <name evidence="3" type="ORF">BDK51DRAFT_31475</name>
</gene>
<feature type="region of interest" description="Disordered" evidence="1">
    <location>
        <begin position="130"/>
        <end position="169"/>
    </location>
</feature>
<organism evidence="3 4">
    <name type="scientific">Blyttiomyces helicus</name>
    <dbReference type="NCBI Taxonomy" id="388810"/>
    <lineage>
        <taxon>Eukaryota</taxon>
        <taxon>Fungi</taxon>
        <taxon>Fungi incertae sedis</taxon>
        <taxon>Chytridiomycota</taxon>
        <taxon>Chytridiomycota incertae sedis</taxon>
        <taxon>Chytridiomycetes</taxon>
        <taxon>Chytridiomycetes incertae sedis</taxon>
        <taxon>Blyttiomyces</taxon>
    </lineage>
</organism>